<dbReference type="RefSeq" id="WP_191753432.1">
    <property type="nucleotide sequence ID" value="NZ_JACSQM010000003.1"/>
</dbReference>
<evidence type="ECO:0000313" key="11">
    <source>
        <dbReference type="Proteomes" id="UP000603641"/>
    </source>
</evidence>
<keyword evidence="8" id="KW-0472">Membrane</keyword>
<evidence type="ECO:0000259" key="9">
    <source>
        <dbReference type="PROSITE" id="PS50893"/>
    </source>
</evidence>
<comment type="caution">
    <text evidence="10">The sequence shown here is derived from an EMBL/GenBank/DDBJ whole genome shotgun (WGS) entry which is preliminary data.</text>
</comment>
<dbReference type="PANTHER" id="PTHR43553">
    <property type="entry name" value="HEAVY METAL TRANSPORTER"/>
    <property type="match status" value="1"/>
</dbReference>
<feature type="domain" description="ABC transporter" evidence="9">
    <location>
        <begin position="7"/>
        <end position="233"/>
    </location>
</feature>
<dbReference type="InterPro" id="IPR017871">
    <property type="entry name" value="ABC_transporter-like_CS"/>
</dbReference>
<dbReference type="CDD" id="cd03225">
    <property type="entry name" value="ABC_cobalt_CbiO_domain1"/>
    <property type="match status" value="2"/>
</dbReference>
<keyword evidence="11" id="KW-1185">Reference proteome</keyword>
<dbReference type="SMART" id="SM00382">
    <property type="entry name" value="AAA"/>
    <property type="match status" value="2"/>
</dbReference>
<dbReference type="Proteomes" id="UP000603641">
    <property type="component" value="Unassembled WGS sequence"/>
</dbReference>
<reference evidence="10 11" key="1">
    <citation type="submission" date="2020-08" db="EMBL/GenBank/DDBJ databases">
        <title>A Genomic Blueprint of the Chicken Gut Microbiome.</title>
        <authorList>
            <person name="Gilroy R."/>
            <person name="Ravi A."/>
            <person name="Getino M."/>
            <person name="Pursley I."/>
            <person name="Horton D.L."/>
            <person name="Alikhan N.-F."/>
            <person name="Baker D."/>
            <person name="Gharbi K."/>
            <person name="Hall N."/>
            <person name="Watson M."/>
            <person name="Adriaenssens E.M."/>
            <person name="Foster-Nyarko E."/>
            <person name="Jarju S."/>
            <person name="Secka A."/>
            <person name="Antonio M."/>
            <person name="Oren A."/>
            <person name="Chaudhuri R."/>
            <person name="La Ragione R.M."/>
            <person name="Hildebrand F."/>
            <person name="Pallen M.J."/>
        </authorList>
    </citation>
    <scope>NUCLEOTIDE SEQUENCE [LARGE SCALE GENOMIC DNA]</scope>
    <source>
        <strain evidence="10 11">Sa2CUA10</strain>
    </source>
</reference>
<keyword evidence="7" id="KW-1278">Translocase</keyword>
<keyword evidence="3" id="KW-0813">Transport</keyword>
<keyword evidence="5" id="KW-0547">Nucleotide-binding</keyword>
<evidence type="ECO:0000256" key="2">
    <source>
        <dbReference type="ARBA" id="ARBA00005417"/>
    </source>
</evidence>
<dbReference type="PROSITE" id="PS00211">
    <property type="entry name" value="ABC_TRANSPORTER_1"/>
    <property type="match status" value="2"/>
</dbReference>
<dbReference type="Gene3D" id="3.40.50.300">
    <property type="entry name" value="P-loop containing nucleotide triphosphate hydrolases"/>
    <property type="match status" value="2"/>
</dbReference>
<dbReference type="Pfam" id="PF00005">
    <property type="entry name" value="ABC_tran"/>
    <property type="match status" value="2"/>
</dbReference>
<dbReference type="InterPro" id="IPR003439">
    <property type="entry name" value="ABC_transporter-like_ATP-bd"/>
</dbReference>
<dbReference type="PROSITE" id="PS50893">
    <property type="entry name" value="ABC_TRANSPORTER_2"/>
    <property type="match status" value="2"/>
</dbReference>
<dbReference type="InterPro" id="IPR050095">
    <property type="entry name" value="ECF_ABC_transporter_ATP-bd"/>
</dbReference>
<evidence type="ECO:0000256" key="8">
    <source>
        <dbReference type="ARBA" id="ARBA00023136"/>
    </source>
</evidence>
<evidence type="ECO:0000256" key="7">
    <source>
        <dbReference type="ARBA" id="ARBA00022967"/>
    </source>
</evidence>
<evidence type="ECO:0000256" key="3">
    <source>
        <dbReference type="ARBA" id="ARBA00022448"/>
    </source>
</evidence>
<dbReference type="InterPro" id="IPR015856">
    <property type="entry name" value="ABC_transpr_CbiO/EcfA_su"/>
</dbReference>
<protein>
    <submittedName>
        <fullName evidence="10">ATP-binding cassette domain-containing protein</fullName>
    </submittedName>
</protein>
<proteinExistence type="inferred from homology"/>
<gene>
    <name evidence="10" type="ORF">H9648_08295</name>
</gene>
<evidence type="ECO:0000256" key="6">
    <source>
        <dbReference type="ARBA" id="ARBA00022840"/>
    </source>
</evidence>
<comment type="subcellular location">
    <subcellularLocation>
        <location evidence="1">Cell membrane</location>
        <topology evidence="1">Peripheral membrane protein</topology>
    </subcellularLocation>
</comment>
<keyword evidence="6 10" id="KW-0067">ATP-binding</keyword>
<evidence type="ECO:0000256" key="5">
    <source>
        <dbReference type="ARBA" id="ARBA00022741"/>
    </source>
</evidence>
<dbReference type="GO" id="GO:0005524">
    <property type="term" value="F:ATP binding"/>
    <property type="evidence" value="ECO:0007669"/>
    <property type="project" value="UniProtKB-KW"/>
</dbReference>
<accession>A0ABR8SKP4</accession>
<evidence type="ECO:0000313" key="10">
    <source>
        <dbReference type="EMBL" id="MBD7964051.1"/>
    </source>
</evidence>
<evidence type="ECO:0000256" key="1">
    <source>
        <dbReference type="ARBA" id="ARBA00004202"/>
    </source>
</evidence>
<dbReference type="InterPro" id="IPR027417">
    <property type="entry name" value="P-loop_NTPase"/>
</dbReference>
<dbReference type="SUPFAM" id="SSF52540">
    <property type="entry name" value="P-loop containing nucleoside triphosphate hydrolases"/>
    <property type="match status" value="2"/>
</dbReference>
<evidence type="ECO:0000256" key="4">
    <source>
        <dbReference type="ARBA" id="ARBA00022475"/>
    </source>
</evidence>
<organism evidence="10 11">
    <name type="scientific">Fictibacillus norfolkensis</name>
    <dbReference type="NCBI Taxonomy" id="2762233"/>
    <lineage>
        <taxon>Bacteria</taxon>
        <taxon>Bacillati</taxon>
        <taxon>Bacillota</taxon>
        <taxon>Bacilli</taxon>
        <taxon>Bacillales</taxon>
        <taxon>Fictibacillaceae</taxon>
        <taxon>Fictibacillus</taxon>
    </lineage>
</organism>
<comment type="similarity">
    <text evidence="2">Belongs to the ABC transporter superfamily.</text>
</comment>
<keyword evidence="4" id="KW-1003">Cell membrane</keyword>
<dbReference type="InterPro" id="IPR003593">
    <property type="entry name" value="AAA+_ATPase"/>
</dbReference>
<name>A0ABR8SKP4_9BACL</name>
<sequence>MTSITSVKNLRLKFPGESEMLFKDMSLSINRGEKVLLLGTSGCGKSTLLQVLSGLVPRTIDIPMKCDEIQIPDQWGFVFQDPDTQFCMPYVDEELAFVLENLEVPREEMSSKICSLLKEVGLELENIHTPIQHLSGGMKQRLAIASVLALKPDVIFLDEPTAFIDEKGTEQIWETVKRIWKDKTLIIVEHKIEKILDFAVRLIVFTPDGEILADGNTSMVFTHYKEKIKEYGIWYPGAWDDYKREPIMNNKKELSNTMKLQNFKGYRNREVKIVADHLVVHSGEWVTIMGENGAGKSSLLLAMMQLIKTSGDYLINDVPIQKTKDISGLLYLVFQNPEYQFLTNSVYDEITYGLQNEQEVESDVKEILTSLELTSKKGQHPYQLSVGQKRRLSVATAFLQKPNILLLDEPTFGQDSLNTFRILEWIEQERQKGTIILMVTHDHHITERFATRLWEVQNGKIVTDHQLNKGGKVQREILHEFII</sequence>
<dbReference type="EMBL" id="JACSQM010000003">
    <property type="protein sequence ID" value="MBD7964051.1"/>
    <property type="molecule type" value="Genomic_DNA"/>
</dbReference>
<feature type="domain" description="ABC transporter" evidence="9">
    <location>
        <begin position="258"/>
        <end position="483"/>
    </location>
</feature>